<feature type="region of interest" description="Disordered" evidence="1">
    <location>
        <begin position="34"/>
        <end position="106"/>
    </location>
</feature>
<evidence type="ECO:0000313" key="2">
    <source>
        <dbReference type="EMBL" id="KAE9392586.1"/>
    </source>
</evidence>
<organism evidence="2 3">
    <name type="scientific">Gymnopus androsaceus JB14</name>
    <dbReference type="NCBI Taxonomy" id="1447944"/>
    <lineage>
        <taxon>Eukaryota</taxon>
        <taxon>Fungi</taxon>
        <taxon>Dikarya</taxon>
        <taxon>Basidiomycota</taxon>
        <taxon>Agaricomycotina</taxon>
        <taxon>Agaricomycetes</taxon>
        <taxon>Agaricomycetidae</taxon>
        <taxon>Agaricales</taxon>
        <taxon>Marasmiineae</taxon>
        <taxon>Omphalotaceae</taxon>
        <taxon>Gymnopus</taxon>
    </lineage>
</organism>
<dbReference type="AlphaFoldDB" id="A0A6A4H486"/>
<accession>A0A6A4H486</accession>
<protein>
    <submittedName>
        <fullName evidence="2">Uncharacterized protein</fullName>
    </submittedName>
</protein>
<name>A0A6A4H486_9AGAR</name>
<dbReference type="EMBL" id="ML769592">
    <property type="protein sequence ID" value="KAE9392586.1"/>
    <property type="molecule type" value="Genomic_DNA"/>
</dbReference>
<sequence length="106" mass="11726">MRRRRRKQYPLVPFTENTSRDLDLGVFTVLFRSDPRKKPAQATTGSFGSKGGYHTHAAPSTGTVSAPVESPGERANILPEAPNNDVPYLDSGIRFPDRPPPDYTVE</sequence>
<evidence type="ECO:0000313" key="3">
    <source>
        <dbReference type="Proteomes" id="UP000799118"/>
    </source>
</evidence>
<keyword evidence="3" id="KW-1185">Reference proteome</keyword>
<proteinExistence type="predicted"/>
<dbReference type="Proteomes" id="UP000799118">
    <property type="component" value="Unassembled WGS sequence"/>
</dbReference>
<reference evidence="2" key="1">
    <citation type="journal article" date="2019" name="Environ. Microbiol.">
        <title>Fungal ecological strategies reflected in gene transcription - a case study of two litter decomposers.</title>
        <authorList>
            <person name="Barbi F."/>
            <person name="Kohler A."/>
            <person name="Barry K."/>
            <person name="Baskaran P."/>
            <person name="Daum C."/>
            <person name="Fauchery L."/>
            <person name="Ihrmark K."/>
            <person name="Kuo A."/>
            <person name="LaButti K."/>
            <person name="Lipzen A."/>
            <person name="Morin E."/>
            <person name="Grigoriev I.V."/>
            <person name="Henrissat B."/>
            <person name="Lindahl B."/>
            <person name="Martin F."/>
        </authorList>
    </citation>
    <scope>NUCLEOTIDE SEQUENCE</scope>
    <source>
        <strain evidence="2">JB14</strain>
    </source>
</reference>
<evidence type="ECO:0000256" key="1">
    <source>
        <dbReference type="SAM" id="MobiDB-lite"/>
    </source>
</evidence>
<gene>
    <name evidence="2" type="ORF">BT96DRAFT_1000224</name>
</gene>